<reference evidence="2" key="1">
    <citation type="submission" date="2016-10" db="EMBL/GenBank/DDBJ databases">
        <authorList>
            <person name="Varghese N."/>
            <person name="Submissions S."/>
        </authorList>
    </citation>
    <scope>NUCLEOTIDE SEQUENCE [LARGE SCALE GENOMIC DNA]</scope>
    <source>
        <strain evidence="2">DSM 1565</strain>
    </source>
</reference>
<evidence type="ECO:0000313" key="1">
    <source>
        <dbReference type="EMBL" id="SFV25724.1"/>
    </source>
</evidence>
<evidence type="ECO:0000313" key="2">
    <source>
        <dbReference type="Proteomes" id="UP000199423"/>
    </source>
</evidence>
<dbReference type="EMBL" id="FPCH01000001">
    <property type="protein sequence ID" value="SFV25724.1"/>
    <property type="molecule type" value="Genomic_DNA"/>
</dbReference>
<sequence length="190" mass="21015">MRIASPSRLMMVARTDKEARLKDFIGDGLAPREEGPADHKCLTVFVRNPDSPVARALCAAWSEGRIDDTRIRILICDTNAEEPAATSLLDIPHAEFRVLADHSFGPAHEQLVVSQSRVWIGDCLRRDPTKRDAFEIYHADDAAIGVFASASFEKLWVRGRPLKPLASSVAPEIIAVQSADQDALPRNPRH</sequence>
<dbReference type="Proteomes" id="UP000199423">
    <property type="component" value="Unassembled WGS sequence"/>
</dbReference>
<dbReference type="RefSeq" id="WP_092862596.1">
    <property type="nucleotide sequence ID" value="NZ_FPCH01000001.1"/>
</dbReference>
<keyword evidence="2" id="KW-1185">Reference proteome</keyword>
<name>A0A1I7MTJ6_9HYPH</name>
<proteinExistence type="predicted"/>
<dbReference type="AlphaFoldDB" id="A0A1I7MTJ6"/>
<dbReference type="OrthoDB" id="7931470at2"/>
<accession>A0A1I7MTJ6</accession>
<gene>
    <name evidence="1" type="ORF">SAMN04488557_0062</name>
</gene>
<organism evidence="1 2">
    <name type="scientific">Hyphomicrobium facile</name>
    <dbReference type="NCBI Taxonomy" id="51670"/>
    <lineage>
        <taxon>Bacteria</taxon>
        <taxon>Pseudomonadati</taxon>
        <taxon>Pseudomonadota</taxon>
        <taxon>Alphaproteobacteria</taxon>
        <taxon>Hyphomicrobiales</taxon>
        <taxon>Hyphomicrobiaceae</taxon>
        <taxon>Hyphomicrobium</taxon>
    </lineage>
</organism>
<protein>
    <submittedName>
        <fullName evidence="1">Uncharacterized protein</fullName>
    </submittedName>
</protein>